<sequence>MSSLELLQYSELEREKILKIYGRTPQNICQDIDSIKEWLEKQPHLPEIPDNKIIENFLLMNKFKIEKVKQKIDMYYSIRTLIPEFFDKNPNSPAIQKIMNSIYVLPLPKLTNGLHRVFIAGKIIDQDPDNLDCTDYLAFLYNQIEMRLRHDCNLAMIYVYDLLNLKSGHLLKFTPTLIKKMAFIGDKVFTTKLEAVHVINAPPFLDSFMSFFKGFLKPKLADRIFIHKNMDTFYEMIPKEILPKDYGGQEKSLDELRDEWQKLFLKYDPLYKHLQTLKVNEELRTGKPIESDILGIQGNFRKLDID</sequence>
<dbReference type="PRINTS" id="PR00180">
    <property type="entry name" value="CRETINALDHBP"/>
</dbReference>
<dbReference type="InterPro" id="IPR036273">
    <property type="entry name" value="CRAL/TRIO_N_dom_sf"/>
</dbReference>
<dbReference type="SUPFAM" id="SSF46938">
    <property type="entry name" value="CRAL/TRIO N-terminal domain"/>
    <property type="match status" value="1"/>
</dbReference>
<dbReference type="GO" id="GO:1902936">
    <property type="term" value="F:phosphatidylinositol bisphosphate binding"/>
    <property type="evidence" value="ECO:0007669"/>
    <property type="project" value="TreeGrafter"/>
</dbReference>
<protein>
    <recommendedName>
        <fullName evidence="1">CRAL-TRIO domain-containing protein</fullName>
    </recommendedName>
</protein>
<dbReference type="Pfam" id="PF00650">
    <property type="entry name" value="CRAL_TRIO"/>
    <property type="match status" value="1"/>
</dbReference>
<reference evidence="2" key="1">
    <citation type="submission" date="2019-08" db="EMBL/GenBank/DDBJ databases">
        <title>The genome of the North American firefly Photinus pyralis.</title>
        <authorList>
            <consortium name="Photinus pyralis genome working group"/>
            <person name="Fallon T.R."/>
            <person name="Sander Lower S.E."/>
            <person name="Weng J.-K."/>
        </authorList>
    </citation>
    <scope>NUCLEOTIDE SEQUENCE</scope>
    <source>
        <strain evidence="2">TRF0915ILg1</strain>
        <tissue evidence="2">Whole body</tissue>
    </source>
</reference>
<dbReference type="EMBL" id="VTPC01004621">
    <property type="protein sequence ID" value="KAF2896943.1"/>
    <property type="molecule type" value="Genomic_DNA"/>
</dbReference>
<dbReference type="InterPro" id="IPR001251">
    <property type="entry name" value="CRAL-TRIO_dom"/>
</dbReference>
<comment type="caution">
    <text evidence="2">The sequence shown here is derived from an EMBL/GenBank/DDBJ whole genome shotgun (WGS) entry which is preliminary data.</text>
</comment>
<evidence type="ECO:0000259" key="1">
    <source>
        <dbReference type="PROSITE" id="PS50191"/>
    </source>
</evidence>
<proteinExistence type="predicted"/>
<feature type="domain" description="CRAL-TRIO" evidence="1">
    <location>
        <begin position="92"/>
        <end position="254"/>
    </location>
</feature>
<organism evidence="2 3">
    <name type="scientific">Ignelater luminosus</name>
    <name type="common">Cucubano</name>
    <name type="synonym">Pyrophorus luminosus</name>
    <dbReference type="NCBI Taxonomy" id="2038154"/>
    <lineage>
        <taxon>Eukaryota</taxon>
        <taxon>Metazoa</taxon>
        <taxon>Ecdysozoa</taxon>
        <taxon>Arthropoda</taxon>
        <taxon>Hexapoda</taxon>
        <taxon>Insecta</taxon>
        <taxon>Pterygota</taxon>
        <taxon>Neoptera</taxon>
        <taxon>Endopterygota</taxon>
        <taxon>Coleoptera</taxon>
        <taxon>Polyphaga</taxon>
        <taxon>Elateriformia</taxon>
        <taxon>Elateroidea</taxon>
        <taxon>Elateridae</taxon>
        <taxon>Agrypninae</taxon>
        <taxon>Pyrophorini</taxon>
        <taxon>Ignelater</taxon>
    </lineage>
</organism>
<evidence type="ECO:0000313" key="3">
    <source>
        <dbReference type="Proteomes" id="UP000801492"/>
    </source>
</evidence>
<dbReference type="GO" id="GO:0016020">
    <property type="term" value="C:membrane"/>
    <property type="evidence" value="ECO:0007669"/>
    <property type="project" value="TreeGrafter"/>
</dbReference>
<dbReference type="PANTHER" id="PTHR10174:SF222">
    <property type="entry name" value="GH10083P-RELATED"/>
    <property type="match status" value="1"/>
</dbReference>
<name>A0A8K0D5F4_IGNLU</name>
<dbReference type="SUPFAM" id="SSF52087">
    <property type="entry name" value="CRAL/TRIO domain"/>
    <property type="match status" value="1"/>
</dbReference>
<gene>
    <name evidence="2" type="ORF">ILUMI_09237</name>
</gene>
<dbReference type="InterPro" id="IPR036865">
    <property type="entry name" value="CRAL-TRIO_dom_sf"/>
</dbReference>
<evidence type="ECO:0000313" key="2">
    <source>
        <dbReference type="EMBL" id="KAF2896943.1"/>
    </source>
</evidence>
<dbReference type="Proteomes" id="UP000801492">
    <property type="component" value="Unassembled WGS sequence"/>
</dbReference>
<dbReference type="PANTHER" id="PTHR10174">
    <property type="entry name" value="ALPHA-TOCOPHEROL TRANSFER PROTEIN-RELATED"/>
    <property type="match status" value="1"/>
</dbReference>
<dbReference type="AlphaFoldDB" id="A0A8K0D5F4"/>
<dbReference type="Gene3D" id="1.20.5.1200">
    <property type="entry name" value="Alpha-tocopherol transfer"/>
    <property type="match status" value="1"/>
</dbReference>
<dbReference type="SMART" id="SM00516">
    <property type="entry name" value="SEC14"/>
    <property type="match status" value="1"/>
</dbReference>
<dbReference type="Gene3D" id="3.40.525.10">
    <property type="entry name" value="CRAL-TRIO lipid binding domain"/>
    <property type="match status" value="1"/>
</dbReference>
<dbReference type="CDD" id="cd00170">
    <property type="entry name" value="SEC14"/>
    <property type="match status" value="1"/>
</dbReference>
<dbReference type="OrthoDB" id="6575879at2759"/>
<keyword evidence="3" id="KW-1185">Reference proteome</keyword>
<dbReference type="PROSITE" id="PS50191">
    <property type="entry name" value="CRAL_TRIO"/>
    <property type="match status" value="1"/>
</dbReference>
<accession>A0A8K0D5F4</accession>